<evidence type="ECO:0000313" key="3">
    <source>
        <dbReference type="Proteomes" id="UP000315349"/>
    </source>
</evidence>
<dbReference type="InterPro" id="IPR001242">
    <property type="entry name" value="Condensation_dom"/>
</dbReference>
<evidence type="ECO:0000313" key="2">
    <source>
        <dbReference type="EMBL" id="QDV31882.1"/>
    </source>
</evidence>
<gene>
    <name evidence="2" type="ORF">Spb1_38280</name>
</gene>
<evidence type="ECO:0000259" key="1">
    <source>
        <dbReference type="Pfam" id="PF00668"/>
    </source>
</evidence>
<dbReference type="PANTHER" id="PTHR28037">
    <property type="entry name" value="ALCOHOL O-ACETYLTRANSFERASE 1-RELATED"/>
    <property type="match status" value="1"/>
</dbReference>
<proteinExistence type="predicted"/>
<name>A0A518GTH5_9PLAN</name>
<reference evidence="2 3" key="1">
    <citation type="submission" date="2019-02" db="EMBL/GenBank/DDBJ databases">
        <title>Deep-cultivation of Planctomycetes and their phenomic and genomic characterization uncovers novel biology.</title>
        <authorList>
            <person name="Wiegand S."/>
            <person name="Jogler M."/>
            <person name="Boedeker C."/>
            <person name="Pinto D."/>
            <person name="Vollmers J."/>
            <person name="Rivas-Marin E."/>
            <person name="Kohn T."/>
            <person name="Peeters S.H."/>
            <person name="Heuer A."/>
            <person name="Rast P."/>
            <person name="Oberbeckmann S."/>
            <person name="Bunk B."/>
            <person name="Jeske O."/>
            <person name="Meyerdierks A."/>
            <person name="Storesund J.E."/>
            <person name="Kallscheuer N."/>
            <person name="Luecker S."/>
            <person name="Lage O.M."/>
            <person name="Pohl T."/>
            <person name="Merkel B.J."/>
            <person name="Hornburger P."/>
            <person name="Mueller R.-W."/>
            <person name="Bruemmer F."/>
            <person name="Labrenz M."/>
            <person name="Spormann A.M."/>
            <person name="Op den Camp H."/>
            <person name="Overmann J."/>
            <person name="Amann R."/>
            <person name="Jetten M.S.M."/>
            <person name="Mascher T."/>
            <person name="Medema M.H."/>
            <person name="Devos D.P."/>
            <person name="Kaster A.-K."/>
            <person name="Ovreas L."/>
            <person name="Rohde M."/>
            <person name="Galperin M.Y."/>
            <person name="Jogler C."/>
        </authorList>
    </citation>
    <scope>NUCLEOTIDE SEQUENCE [LARGE SCALE GENOMIC DNA]</scope>
    <source>
        <strain evidence="2 3">Spb1</strain>
    </source>
</reference>
<dbReference type="EMBL" id="CP036299">
    <property type="protein sequence ID" value="QDV31882.1"/>
    <property type="molecule type" value="Genomic_DNA"/>
</dbReference>
<keyword evidence="3" id="KW-1185">Reference proteome</keyword>
<protein>
    <submittedName>
        <fullName evidence="2">Peptide synthase</fullName>
    </submittedName>
</protein>
<dbReference type="GO" id="GO:0003824">
    <property type="term" value="F:catalytic activity"/>
    <property type="evidence" value="ECO:0007669"/>
    <property type="project" value="InterPro"/>
</dbReference>
<dbReference type="AlphaFoldDB" id="A0A518GTH5"/>
<dbReference type="Proteomes" id="UP000315349">
    <property type="component" value="Chromosome"/>
</dbReference>
<dbReference type="Gene3D" id="3.30.559.10">
    <property type="entry name" value="Chloramphenicol acetyltransferase-like domain"/>
    <property type="match status" value="1"/>
</dbReference>
<dbReference type="KEGG" id="peh:Spb1_38280"/>
<feature type="domain" description="Condensation" evidence="1">
    <location>
        <begin position="57"/>
        <end position="308"/>
    </location>
</feature>
<organism evidence="2 3">
    <name type="scientific">Planctopirus ephydatiae</name>
    <dbReference type="NCBI Taxonomy" id="2528019"/>
    <lineage>
        <taxon>Bacteria</taxon>
        <taxon>Pseudomonadati</taxon>
        <taxon>Planctomycetota</taxon>
        <taxon>Planctomycetia</taxon>
        <taxon>Planctomycetales</taxon>
        <taxon>Planctomycetaceae</taxon>
        <taxon>Planctopirus</taxon>
    </lineage>
</organism>
<sequence>MKSSALPTTAPGKLSDSEMLKVRQLDLLKRIPKRFPATFADMSQFMVRQANTQHGNLIVRFDRHIDSSRLEQAMRLVIYAEPILGCRFVEHWYRPYWQRRDDVDCMALCIVMNVENPESALTEFMEAEIDPSKDPLIQVSVFRSKCQDTLCYKMNHLVGDAPSLLKIVLLIGEYYQKLSVEPSFLPEPNLRSRDHSEVLKHFSLSEKIRVARSFLANQRLTRNLWLLDVNDVGVDRVKGRYFIRKLDRSISDSIWRFSKQHRATVTVILLAAVYKTMRRMFPATGDDGLGVGTTVDHRNYLPAREREVSPVANLSGPSRMFVDLPADASLGEVVEVIKEQFKEALKSRLLGLNYPAVFLSMPFVRPLLLMVPFGVLQSILKRVAGPRLFGRTRAVGIANVGNLAAVLDVFGDVKPIDAFATAAIFRTAGIGFVVTQFKGTTTIAIGATESLVRADVCEMILDGIEEELLSLNCEELSAMDARGNGGFEKV</sequence>
<dbReference type="Gene3D" id="3.30.559.30">
    <property type="entry name" value="Nonribosomal peptide synthetase, condensation domain"/>
    <property type="match status" value="1"/>
</dbReference>
<dbReference type="Pfam" id="PF00668">
    <property type="entry name" value="Condensation"/>
    <property type="match status" value="1"/>
</dbReference>
<dbReference type="InterPro" id="IPR023213">
    <property type="entry name" value="CAT-like_dom_sf"/>
</dbReference>
<dbReference type="PANTHER" id="PTHR28037:SF1">
    <property type="entry name" value="ALCOHOL O-ACETYLTRANSFERASE 1-RELATED"/>
    <property type="match status" value="1"/>
</dbReference>
<dbReference type="SUPFAM" id="SSF52777">
    <property type="entry name" value="CoA-dependent acyltransferases"/>
    <property type="match status" value="2"/>
</dbReference>
<dbReference type="InterPro" id="IPR052058">
    <property type="entry name" value="Alcohol_O-acetyltransferase"/>
</dbReference>
<dbReference type="RefSeq" id="WP_186377674.1">
    <property type="nucleotide sequence ID" value="NZ_CP036299.1"/>
</dbReference>
<accession>A0A518GTH5</accession>